<evidence type="ECO:0000313" key="2">
    <source>
        <dbReference type="Proteomes" id="UP001152320"/>
    </source>
</evidence>
<gene>
    <name evidence="1" type="ORF">HOLleu_33232</name>
</gene>
<protein>
    <recommendedName>
        <fullName evidence="3">GIY-YIG domain-containing protein</fullName>
    </recommendedName>
</protein>
<keyword evidence="2" id="KW-1185">Reference proteome</keyword>
<dbReference type="OrthoDB" id="10025388at2759"/>
<dbReference type="EMBL" id="JAIZAY010000017">
    <property type="protein sequence ID" value="KAJ8025623.1"/>
    <property type="molecule type" value="Genomic_DNA"/>
</dbReference>
<accession>A0A9Q1BH42</accession>
<name>A0A9Q1BH42_HOLLE</name>
<proteinExistence type="predicted"/>
<comment type="caution">
    <text evidence="1">The sequence shown here is derived from an EMBL/GenBank/DDBJ whole genome shotgun (WGS) entry which is preliminary data.</text>
</comment>
<reference evidence="1" key="1">
    <citation type="submission" date="2021-10" db="EMBL/GenBank/DDBJ databases">
        <title>Tropical sea cucumber genome reveals ecological adaptation and Cuvierian tubules defense mechanism.</title>
        <authorList>
            <person name="Chen T."/>
        </authorList>
    </citation>
    <scope>NUCLEOTIDE SEQUENCE</scope>
    <source>
        <strain evidence="1">Nanhai2018</strain>
        <tissue evidence="1">Muscle</tissue>
    </source>
</reference>
<organism evidence="1 2">
    <name type="scientific">Holothuria leucospilota</name>
    <name type="common">Black long sea cucumber</name>
    <name type="synonym">Mertensiothuria leucospilota</name>
    <dbReference type="NCBI Taxonomy" id="206669"/>
    <lineage>
        <taxon>Eukaryota</taxon>
        <taxon>Metazoa</taxon>
        <taxon>Echinodermata</taxon>
        <taxon>Eleutherozoa</taxon>
        <taxon>Echinozoa</taxon>
        <taxon>Holothuroidea</taxon>
        <taxon>Aspidochirotacea</taxon>
        <taxon>Aspidochirotida</taxon>
        <taxon>Holothuriidae</taxon>
        <taxon>Holothuria</taxon>
    </lineage>
</organism>
<dbReference type="CDD" id="cd10442">
    <property type="entry name" value="GIY-YIG_PLEs"/>
    <property type="match status" value="1"/>
</dbReference>
<dbReference type="Proteomes" id="UP001152320">
    <property type="component" value="Chromosome 17"/>
</dbReference>
<evidence type="ECO:0000313" key="1">
    <source>
        <dbReference type="EMBL" id="KAJ8025623.1"/>
    </source>
</evidence>
<evidence type="ECO:0008006" key="3">
    <source>
        <dbReference type="Google" id="ProtNLM"/>
    </source>
</evidence>
<sequence>MITDPRITILPKGIQLSTGPYSCNSSNVVYLLLCDRCPNVSYIGETSTTFRLRFNNHKASVRNNSSGLPVAEHFNVINHSLNDLKFAILFAGFPTSEARKKQE</sequence>
<dbReference type="AlphaFoldDB" id="A0A9Q1BH42"/>